<sequence>MRAFGHSENLRTLRILEAQRPLAKYPKKAASRRAEVGTNILQSVLQRSFTGSKVVDMQATQMAAAARHALTAAQAVGRGAPTGSKENLAPQRLKRSASEAGLDGPPSQMGKPLEASRQPLIMERPQQLADRGHKLRPAVRLPPQHSGGRGGLLLGGPSPVSDIERARIPPRATAQAAAEEPDLSPSPPLHDAALDALPAGPLFPFGDFGGSPFGGFDELLYPTEFDQLVRSLTQQHALRRLSDPLEAAAPLEQHPPPPLGLQAWLEPAAPEGASLEPLPTSEPDLRIHRARLPTIDDLLFPNQPRVDFPARFIPVTGWQASSAEPLPPAPIAAMVPPDGRTLPLFTETLGAAQREREPLRELDANMVSQGTTQLALKKKRRVSSRDSRTDVLDPLDACDPSLASVSDLWAHQGDQWWLTAARCASERVSELASKEARLRHRLHALGLSGSPLVSTTVQGCYPGWNAREQRDSIGHDFEAEGNSRAGSKLCFAGADPSGPREDASCLGTEGELPVAFSGTFTARGLQIVQVEPAREESLGEFLQRRVVRSSRALADSVWRVHGKQLLMLGPSPQSVARPRLETTMTPGRGEESGASMHQNSWLGAFGERL</sequence>
<evidence type="ECO:0000313" key="3">
    <source>
        <dbReference type="Proteomes" id="UP000054558"/>
    </source>
</evidence>
<dbReference type="EMBL" id="DF237294">
    <property type="protein sequence ID" value="GAQ87322.1"/>
    <property type="molecule type" value="Genomic_DNA"/>
</dbReference>
<keyword evidence="3" id="KW-1185">Reference proteome</keyword>
<accession>A0A1Y1IBH6</accession>
<protein>
    <submittedName>
        <fullName evidence="2">Uncharacterized protein</fullName>
    </submittedName>
</protein>
<dbReference type="AlphaFoldDB" id="A0A1Y1IBH6"/>
<evidence type="ECO:0000313" key="2">
    <source>
        <dbReference type="EMBL" id="GAQ87322.1"/>
    </source>
</evidence>
<dbReference type="Proteomes" id="UP000054558">
    <property type="component" value="Unassembled WGS sequence"/>
</dbReference>
<name>A0A1Y1IBH6_KLENI</name>
<gene>
    <name evidence="2" type="ORF">KFL_003450080</name>
</gene>
<feature type="region of interest" description="Disordered" evidence="1">
    <location>
        <begin position="136"/>
        <end position="195"/>
    </location>
</feature>
<organism evidence="2 3">
    <name type="scientific">Klebsormidium nitens</name>
    <name type="common">Green alga</name>
    <name type="synonym">Ulothrix nitens</name>
    <dbReference type="NCBI Taxonomy" id="105231"/>
    <lineage>
        <taxon>Eukaryota</taxon>
        <taxon>Viridiplantae</taxon>
        <taxon>Streptophyta</taxon>
        <taxon>Klebsormidiophyceae</taxon>
        <taxon>Klebsormidiales</taxon>
        <taxon>Klebsormidiaceae</taxon>
        <taxon>Klebsormidium</taxon>
    </lineage>
</organism>
<reference evidence="2 3" key="1">
    <citation type="journal article" date="2014" name="Nat. Commun.">
        <title>Klebsormidium flaccidum genome reveals primary factors for plant terrestrial adaptation.</title>
        <authorList>
            <person name="Hori K."/>
            <person name="Maruyama F."/>
            <person name="Fujisawa T."/>
            <person name="Togashi T."/>
            <person name="Yamamoto N."/>
            <person name="Seo M."/>
            <person name="Sato S."/>
            <person name="Yamada T."/>
            <person name="Mori H."/>
            <person name="Tajima N."/>
            <person name="Moriyama T."/>
            <person name="Ikeuchi M."/>
            <person name="Watanabe M."/>
            <person name="Wada H."/>
            <person name="Kobayashi K."/>
            <person name="Saito M."/>
            <person name="Masuda T."/>
            <person name="Sasaki-Sekimoto Y."/>
            <person name="Mashiguchi K."/>
            <person name="Awai K."/>
            <person name="Shimojima M."/>
            <person name="Masuda S."/>
            <person name="Iwai M."/>
            <person name="Nobusawa T."/>
            <person name="Narise T."/>
            <person name="Kondo S."/>
            <person name="Saito H."/>
            <person name="Sato R."/>
            <person name="Murakawa M."/>
            <person name="Ihara Y."/>
            <person name="Oshima-Yamada Y."/>
            <person name="Ohtaka K."/>
            <person name="Satoh M."/>
            <person name="Sonobe K."/>
            <person name="Ishii M."/>
            <person name="Ohtani R."/>
            <person name="Kanamori-Sato M."/>
            <person name="Honoki R."/>
            <person name="Miyazaki D."/>
            <person name="Mochizuki H."/>
            <person name="Umetsu J."/>
            <person name="Higashi K."/>
            <person name="Shibata D."/>
            <person name="Kamiya Y."/>
            <person name="Sato N."/>
            <person name="Nakamura Y."/>
            <person name="Tabata S."/>
            <person name="Ida S."/>
            <person name="Kurokawa K."/>
            <person name="Ohta H."/>
        </authorList>
    </citation>
    <scope>NUCLEOTIDE SEQUENCE [LARGE SCALE GENOMIC DNA]</scope>
    <source>
        <strain evidence="2 3">NIES-2285</strain>
    </source>
</reference>
<feature type="region of interest" description="Disordered" evidence="1">
    <location>
        <begin position="76"/>
        <end position="113"/>
    </location>
</feature>
<proteinExistence type="predicted"/>
<evidence type="ECO:0000256" key="1">
    <source>
        <dbReference type="SAM" id="MobiDB-lite"/>
    </source>
</evidence>